<comment type="caution">
    <text evidence="1">The sequence shown here is derived from an EMBL/GenBank/DDBJ whole genome shotgun (WGS) entry which is preliminary data.</text>
</comment>
<sequence>MKNTIALFGLFLITASSCIKDEKTNSNTKETFKSATSNNKYAKVQYESPTPVKNTDVLLYPLRLAQDLESYKREVESNYWNLVFYNVISGTRDLLTSEKVLINNYQIGDSEKGPDNPPSLSDQFIYYDVTDLDDDGDKKLTPKDSRKLYLSSLYGKSFKSIIPKNYRLMSWKLDSKHNLILINLIKGFPNEESESKNEIEYFIYDLKTEKLKAVFDQKFKNDIQKLAEKVL</sequence>
<proteinExistence type="predicted"/>
<protein>
    <recommendedName>
        <fullName evidence="3">Lipoprotein</fullName>
    </recommendedName>
</protein>
<reference evidence="1 2" key="1">
    <citation type="submission" date="2019-11" db="EMBL/GenBank/DDBJ databases">
        <title>Pedobacter petrophilus genome.</title>
        <authorList>
            <person name="Feldbauer M.J."/>
            <person name="Newman J.D."/>
        </authorList>
    </citation>
    <scope>NUCLEOTIDE SEQUENCE [LARGE SCALE GENOMIC DNA]</scope>
    <source>
        <strain evidence="1 2">LMG 29686</strain>
    </source>
</reference>
<dbReference type="AlphaFoldDB" id="A0A7K0FU76"/>
<keyword evidence="2" id="KW-1185">Reference proteome</keyword>
<dbReference type="Proteomes" id="UP000487757">
    <property type="component" value="Unassembled WGS sequence"/>
</dbReference>
<organism evidence="1 2">
    <name type="scientific">Pedobacter petrophilus</name>
    <dbReference type="NCBI Taxonomy" id="1908241"/>
    <lineage>
        <taxon>Bacteria</taxon>
        <taxon>Pseudomonadati</taxon>
        <taxon>Bacteroidota</taxon>
        <taxon>Sphingobacteriia</taxon>
        <taxon>Sphingobacteriales</taxon>
        <taxon>Sphingobacteriaceae</taxon>
        <taxon>Pedobacter</taxon>
    </lineage>
</organism>
<dbReference type="RefSeq" id="WP_154279305.1">
    <property type="nucleotide sequence ID" value="NZ_JBHUJQ010000001.1"/>
</dbReference>
<evidence type="ECO:0000313" key="1">
    <source>
        <dbReference type="EMBL" id="MRX75138.1"/>
    </source>
</evidence>
<evidence type="ECO:0000313" key="2">
    <source>
        <dbReference type="Proteomes" id="UP000487757"/>
    </source>
</evidence>
<gene>
    <name evidence="1" type="ORF">GJU39_03470</name>
</gene>
<dbReference type="EMBL" id="WKKH01000004">
    <property type="protein sequence ID" value="MRX75138.1"/>
    <property type="molecule type" value="Genomic_DNA"/>
</dbReference>
<accession>A0A7K0FU76</accession>
<evidence type="ECO:0008006" key="3">
    <source>
        <dbReference type="Google" id="ProtNLM"/>
    </source>
</evidence>
<name>A0A7K0FU76_9SPHI</name>
<dbReference type="PROSITE" id="PS51257">
    <property type="entry name" value="PROKAR_LIPOPROTEIN"/>
    <property type="match status" value="1"/>
</dbReference>
<dbReference type="OrthoDB" id="795272at2"/>